<keyword evidence="2" id="KW-0217">Developmental protein</keyword>
<evidence type="ECO:0000256" key="5">
    <source>
        <dbReference type="SAM" id="MobiDB-lite"/>
    </source>
</evidence>
<dbReference type="InParanoid" id="A0A7R8UKC6"/>
<feature type="compositionally biased region" description="Acidic residues" evidence="5">
    <location>
        <begin position="328"/>
        <end position="338"/>
    </location>
</feature>
<dbReference type="AlphaFoldDB" id="A0A7R8UKC6"/>
<sequence>MAANSIITDKAKSQKWKTPNEILKLQRLQQKKKALQARLSRSQTQNTQNEAKSEAVPSQKRKNPFLKNSNENAKRPKIEPESPPHNEDTVFQLIQQTEAPKPPPKRQFDIFNNYEEQEETEIEEQKFNPHLAIDWSIKSRLRIFCKESLPETSLKTSQEASGLTSFVRCIDPSDSSTGLDISPSARFYQSALYWQHPYLPWMTLFPRNSKSNNGPIVGEVERASLLKDWTESFRGLFQLVRARQCPYFYVCANTFTVLFRAAGICGRVETHALLSPSTRGMRNALRQEEIEFTQPLKKDANLNRSGEGNSSFSNPSDDGTQESTTDLPEQDDDDLDDDKWLESLGVDAKEIKKINALNSRLLLNKESAEDASDNSLVLIEGIECQAFFNFLLNAKSTIATVGRLAGVPPTLLAPVAFPGATMRSLQTRSTKVRMDGTDYSSVELKGVILPHVLQYQCNLLAEMRDSFSATMAVNTNTLAFCKASKIIAEEVAKENKTSDQVFGKENLSDCGLQSKILDSMCRVGTDAVDIIERMCYCKEQGGYSWS</sequence>
<evidence type="ECO:0000256" key="4">
    <source>
        <dbReference type="ARBA" id="ARBA00025806"/>
    </source>
</evidence>
<evidence type="ECO:0000256" key="3">
    <source>
        <dbReference type="ARBA" id="ARBA00023242"/>
    </source>
</evidence>
<dbReference type="FunCoup" id="A0A7R8UKC6">
    <property type="interactions" value="1828"/>
</dbReference>
<evidence type="ECO:0000256" key="2">
    <source>
        <dbReference type="ARBA" id="ARBA00022473"/>
    </source>
</evidence>
<evidence type="ECO:0000313" key="7">
    <source>
        <dbReference type="Proteomes" id="UP000594454"/>
    </source>
</evidence>
<dbReference type="GO" id="GO:0033260">
    <property type="term" value="P:nuclear DNA replication"/>
    <property type="evidence" value="ECO:0007669"/>
    <property type="project" value="TreeGrafter"/>
</dbReference>
<name>A0A7R8UKC6_HERIL</name>
<evidence type="ECO:0000313" key="6">
    <source>
        <dbReference type="EMBL" id="CAD7082457.1"/>
    </source>
</evidence>
<keyword evidence="3" id="KW-0539">Nucleus</keyword>
<dbReference type="GO" id="GO:0005634">
    <property type="term" value="C:nucleus"/>
    <property type="evidence" value="ECO:0007669"/>
    <property type="project" value="UniProtKB-SubCell"/>
</dbReference>
<comment type="similarity">
    <text evidence="4">Belongs to the DONSON family.</text>
</comment>
<comment type="subcellular location">
    <subcellularLocation>
        <location evidence="1">Nucleus</location>
    </subcellularLocation>
</comment>
<dbReference type="OMA" id="WCLKTRV"/>
<dbReference type="OrthoDB" id="534063at2759"/>
<dbReference type="PANTHER" id="PTHR12972:SF0">
    <property type="entry name" value="PROTEIN DOWNSTREAM NEIGHBOR OF SON"/>
    <property type="match status" value="1"/>
</dbReference>
<reference evidence="6 7" key="1">
    <citation type="submission" date="2020-11" db="EMBL/GenBank/DDBJ databases">
        <authorList>
            <person name="Wallbank WR R."/>
            <person name="Pardo Diaz C."/>
            <person name="Kozak K."/>
            <person name="Martin S."/>
            <person name="Jiggins C."/>
            <person name="Moest M."/>
            <person name="Warren A I."/>
            <person name="Generalovic N T."/>
            <person name="Byers J.R.P. K."/>
            <person name="Montejo-Kovacevich G."/>
            <person name="Yen C E."/>
        </authorList>
    </citation>
    <scope>NUCLEOTIDE SEQUENCE [LARGE SCALE GENOMIC DNA]</scope>
</reference>
<organism evidence="6 7">
    <name type="scientific">Hermetia illucens</name>
    <name type="common">Black soldier fly</name>
    <dbReference type="NCBI Taxonomy" id="343691"/>
    <lineage>
        <taxon>Eukaryota</taxon>
        <taxon>Metazoa</taxon>
        <taxon>Ecdysozoa</taxon>
        <taxon>Arthropoda</taxon>
        <taxon>Hexapoda</taxon>
        <taxon>Insecta</taxon>
        <taxon>Pterygota</taxon>
        <taxon>Neoptera</taxon>
        <taxon>Endopterygota</taxon>
        <taxon>Diptera</taxon>
        <taxon>Brachycera</taxon>
        <taxon>Stratiomyomorpha</taxon>
        <taxon>Stratiomyidae</taxon>
        <taxon>Hermetiinae</taxon>
        <taxon>Hermetia</taxon>
    </lineage>
</organism>
<feature type="region of interest" description="Disordered" evidence="5">
    <location>
        <begin position="1"/>
        <end position="20"/>
    </location>
</feature>
<feature type="region of interest" description="Disordered" evidence="5">
    <location>
        <begin position="33"/>
        <end position="86"/>
    </location>
</feature>
<dbReference type="EMBL" id="LR899010">
    <property type="protein sequence ID" value="CAD7082457.1"/>
    <property type="molecule type" value="Genomic_DNA"/>
</dbReference>
<evidence type="ECO:0000256" key="1">
    <source>
        <dbReference type="ARBA" id="ARBA00004123"/>
    </source>
</evidence>
<dbReference type="PRINTS" id="PR02064">
    <property type="entry name" value="DONSON"/>
</dbReference>
<feature type="compositionally biased region" description="Basic and acidic residues" evidence="5">
    <location>
        <begin position="72"/>
        <end position="86"/>
    </location>
</feature>
<feature type="region of interest" description="Disordered" evidence="5">
    <location>
        <begin position="296"/>
        <end position="338"/>
    </location>
</feature>
<gene>
    <name evidence="6" type="ORF">HERILL_LOCUS5492</name>
</gene>
<feature type="compositionally biased region" description="Polar residues" evidence="5">
    <location>
        <begin position="40"/>
        <end position="50"/>
    </location>
</feature>
<keyword evidence="7" id="KW-1185">Reference proteome</keyword>
<feature type="compositionally biased region" description="Polar residues" evidence="5">
    <location>
        <begin position="302"/>
        <end position="327"/>
    </location>
</feature>
<protein>
    <submittedName>
        <fullName evidence="6">Uncharacterized protein</fullName>
    </submittedName>
</protein>
<dbReference type="InterPro" id="IPR024861">
    <property type="entry name" value="Donson"/>
</dbReference>
<dbReference type="Proteomes" id="UP000594454">
    <property type="component" value="Chromosome 2"/>
</dbReference>
<proteinExistence type="inferred from homology"/>
<dbReference type="PANTHER" id="PTHR12972">
    <property type="entry name" value="DOWNSTREAM NEIGHBOR OF SON"/>
    <property type="match status" value="1"/>
</dbReference>
<accession>A0A7R8UKC6</accession>